<dbReference type="VEuPathDB" id="FungiDB:SPRG_18946"/>
<evidence type="ECO:0000313" key="2">
    <source>
        <dbReference type="EMBL" id="KDO34815.1"/>
    </source>
</evidence>
<protein>
    <submittedName>
        <fullName evidence="2">Uncharacterized protein</fullName>
    </submittedName>
</protein>
<dbReference type="EMBL" id="KK583190">
    <property type="protein sequence ID" value="KDO34815.1"/>
    <property type="molecule type" value="Genomic_DNA"/>
</dbReference>
<reference evidence="2 3" key="1">
    <citation type="journal article" date="2013" name="PLoS Genet.">
        <title>Distinctive expansion of potential virulence genes in the genome of the oomycete fish pathogen Saprolegnia parasitica.</title>
        <authorList>
            <person name="Jiang R.H."/>
            <person name="de Bruijn I."/>
            <person name="Haas B.J."/>
            <person name="Belmonte R."/>
            <person name="Lobach L."/>
            <person name="Christie J."/>
            <person name="van den Ackerveken G."/>
            <person name="Bottin A."/>
            <person name="Bulone V."/>
            <person name="Diaz-Moreno S.M."/>
            <person name="Dumas B."/>
            <person name="Fan L."/>
            <person name="Gaulin E."/>
            <person name="Govers F."/>
            <person name="Grenville-Briggs L.J."/>
            <person name="Horner N.R."/>
            <person name="Levin J.Z."/>
            <person name="Mammella M."/>
            <person name="Meijer H.J."/>
            <person name="Morris P."/>
            <person name="Nusbaum C."/>
            <person name="Oome S."/>
            <person name="Phillips A.J."/>
            <person name="van Rooyen D."/>
            <person name="Rzeszutek E."/>
            <person name="Saraiva M."/>
            <person name="Secombes C.J."/>
            <person name="Seidl M.F."/>
            <person name="Snel B."/>
            <person name="Stassen J.H."/>
            <person name="Sykes S."/>
            <person name="Tripathy S."/>
            <person name="van den Berg H."/>
            <person name="Vega-Arreguin J.C."/>
            <person name="Wawra S."/>
            <person name="Young S.K."/>
            <person name="Zeng Q."/>
            <person name="Dieguez-Uribeondo J."/>
            <person name="Russ C."/>
            <person name="Tyler B.M."/>
            <person name="van West P."/>
        </authorList>
    </citation>
    <scope>NUCLEOTIDE SEQUENCE [LARGE SCALE GENOMIC DNA]</scope>
    <source>
        <strain evidence="2 3">CBS 223.65</strain>
    </source>
</reference>
<dbReference type="OrthoDB" id="10471207at2759"/>
<feature type="region of interest" description="Disordered" evidence="1">
    <location>
        <begin position="66"/>
        <end position="120"/>
    </location>
</feature>
<evidence type="ECO:0000256" key="1">
    <source>
        <dbReference type="SAM" id="MobiDB-lite"/>
    </source>
</evidence>
<name>A0A067CZY0_SAPPC</name>
<accession>A0A067CZY0</accession>
<keyword evidence="3" id="KW-1185">Reference proteome</keyword>
<proteinExistence type="predicted"/>
<dbReference type="KEGG" id="spar:SPRG_18946"/>
<dbReference type="AlphaFoldDB" id="A0A067CZY0"/>
<dbReference type="Proteomes" id="UP000030745">
    <property type="component" value="Unassembled WGS sequence"/>
</dbReference>
<evidence type="ECO:0000313" key="3">
    <source>
        <dbReference type="Proteomes" id="UP000030745"/>
    </source>
</evidence>
<dbReference type="RefSeq" id="XP_012194815.1">
    <property type="nucleotide sequence ID" value="XM_012339425.1"/>
</dbReference>
<sequence length="174" mass="19951">MRSTWHWEERRAAPRRDVPADVLGHLQRDAAFASWLRAKQRLHAPARDVDKPRADAAEIQENFRQWLKSKSKKQPPCPTDAAPKPRVEPRQQTPATVAVRTPLPPPAPTKTKANHPTPAQVDKAYREWLKRKKEDKLRCAAALDAAQRAETERARLHRDKWSRKLVVLAYGKDA</sequence>
<gene>
    <name evidence="2" type="ORF">SPRG_18946</name>
</gene>
<dbReference type="GeneID" id="24140420"/>
<organism evidence="2 3">
    <name type="scientific">Saprolegnia parasitica (strain CBS 223.65)</name>
    <dbReference type="NCBI Taxonomy" id="695850"/>
    <lineage>
        <taxon>Eukaryota</taxon>
        <taxon>Sar</taxon>
        <taxon>Stramenopiles</taxon>
        <taxon>Oomycota</taxon>
        <taxon>Saprolegniomycetes</taxon>
        <taxon>Saprolegniales</taxon>
        <taxon>Saprolegniaceae</taxon>
        <taxon>Saprolegnia</taxon>
    </lineage>
</organism>
<feature type="compositionally biased region" description="Low complexity" evidence="1">
    <location>
        <begin position="109"/>
        <end position="119"/>
    </location>
</feature>